<dbReference type="EMBL" id="SMMG02000007">
    <property type="protein sequence ID" value="KAA3466313.1"/>
    <property type="molecule type" value="Genomic_DNA"/>
</dbReference>
<dbReference type="PANTHER" id="PTHR24559:SF447">
    <property type="entry name" value="RNA-DIRECTED DNA POLYMERASE HOMOLOG"/>
    <property type="match status" value="1"/>
</dbReference>
<feature type="region of interest" description="Disordered" evidence="1">
    <location>
        <begin position="207"/>
        <end position="234"/>
    </location>
</feature>
<evidence type="ECO:0000259" key="4">
    <source>
        <dbReference type="Pfam" id="PF17919"/>
    </source>
</evidence>
<sequence>MPPCYDRGIMDEDVPSRDDALMDRVEHFMFEMVGALQCIVGVDATLAHQGLPLERLQVLGGKEFRGVRSGDPTFVEYWLEGVIHILGQMGHSDEDKMGCVVSLLTNEAHIWWMTVERGTALNRLAWDFFLASFQRKFVGEKYPEARRQEFIDLIQGILSIDEYRADSIWFAQNIKVFDELVEKAHALEETLREEHKVASSGAVRRLTEATGGSSRKGKRGHYGRSGQCVASGHGQDRQVARVEASSIDQGAIAGLIVSIVVDVIVHSAAAQGGDGGPARVYAVRKPQTREATHIIVVVVVGEKFELLSNVISLLHADKLVRKDCEAYIAYTLNTDSKEMRLDEIRAVCYFLDVFPNELLGISPDRELSLVLSSIPGLLDHGFIHSSVSLWGAPVLFVKKKDGTLRTQYGHYEFLVMPFGLTDVPTTLMDMMNRVFHSYLDRFVVVFIDDILVYSRSEDKHDEQLRVVLQVLWEKQSYMKLSKYEFWLHEVVFLGRAVLVEGIQADPKKVEVILDWKPPRTVFGVKSFLGLASYYHCFVKGFSSIAAPLMKFLKKNTIFEWIDERQKCFEKLKSVLTEAPVLTQPISGKECVVYSDASYTGLGCVLIVSCRSLRAQDLASLSVRQRCWIELLKGYDCLIEYHPGKRNVVAHALSHKSLVDLRAMFARLFVSDDGDDEDLKCLILTEAHNSPFDMHPGKE</sequence>
<evidence type="ECO:0000259" key="2">
    <source>
        <dbReference type="Pfam" id="PF00078"/>
    </source>
</evidence>
<dbReference type="InterPro" id="IPR000477">
    <property type="entry name" value="RT_dom"/>
</dbReference>
<dbReference type="Gene3D" id="3.30.70.270">
    <property type="match status" value="2"/>
</dbReference>
<proteinExistence type="predicted"/>
<feature type="domain" description="Reverse transcriptase" evidence="2">
    <location>
        <begin position="406"/>
        <end position="494"/>
    </location>
</feature>
<dbReference type="Pfam" id="PF03732">
    <property type="entry name" value="Retrotrans_gag"/>
    <property type="match status" value="1"/>
</dbReference>
<dbReference type="Proteomes" id="UP000325315">
    <property type="component" value="Unassembled WGS sequence"/>
</dbReference>
<dbReference type="SUPFAM" id="SSF56672">
    <property type="entry name" value="DNA/RNA polymerases"/>
    <property type="match status" value="1"/>
</dbReference>
<dbReference type="OrthoDB" id="2272416at2759"/>
<dbReference type="Gene3D" id="3.10.10.10">
    <property type="entry name" value="HIV Type 1 Reverse Transcriptase, subunit A, domain 1"/>
    <property type="match status" value="2"/>
</dbReference>
<feature type="domain" description="Reverse transcriptase/retrotransposon-derived protein RNase H-like" evidence="4">
    <location>
        <begin position="560"/>
        <end position="606"/>
    </location>
</feature>
<protein>
    <submittedName>
        <fullName evidence="5">DNA/RNA polymerases superfamily protein</fullName>
    </submittedName>
</protein>
<reference evidence="6" key="1">
    <citation type="journal article" date="2019" name="Plant Biotechnol. J.">
        <title>Genome sequencing of the Australian wild diploid species Gossypium australe highlights disease resistance and delayed gland morphogenesis.</title>
        <authorList>
            <person name="Cai Y."/>
            <person name="Cai X."/>
            <person name="Wang Q."/>
            <person name="Wang P."/>
            <person name="Zhang Y."/>
            <person name="Cai C."/>
            <person name="Xu Y."/>
            <person name="Wang K."/>
            <person name="Zhou Z."/>
            <person name="Wang C."/>
            <person name="Geng S."/>
            <person name="Li B."/>
            <person name="Dong Q."/>
            <person name="Hou Y."/>
            <person name="Wang H."/>
            <person name="Ai P."/>
            <person name="Liu Z."/>
            <person name="Yi F."/>
            <person name="Sun M."/>
            <person name="An G."/>
            <person name="Cheng J."/>
            <person name="Zhang Y."/>
            <person name="Shi Q."/>
            <person name="Xie Y."/>
            <person name="Shi X."/>
            <person name="Chang Y."/>
            <person name="Huang F."/>
            <person name="Chen Y."/>
            <person name="Hong S."/>
            <person name="Mi L."/>
            <person name="Sun Q."/>
            <person name="Zhang L."/>
            <person name="Zhou B."/>
            <person name="Peng R."/>
            <person name="Zhang X."/>
            <person name="Liu F."/>
        </authorList>
    </citation>
    <scope>NUCLEOTIDE SEQUENCE [LARGE SCALE GENOMIC DNA]</scope>
    <source>
        <strain evidence="6">cv. PA1801</strain>
    </source>
</reference>
<evidence type="ECO:0000256" key="1">
    <source>
        <dbReference type="SAM" id="MobiDB-lite"/>
    </source>
</evidence>
<dbReference type="InterPro" id="IPR043128">
    <property type="entry name" value="Rev_trsase/Diguanyl_cyclase"/>
</dbReference>
<name>A0A5B6VB61_9ROSI</name>
<dbReference type="InterPro" id="IPR041577">
    <property type="entry name" value="RT_RNaseH_2"/>
</dbReference>
<accession>A0A5B6VB61</accession>
<dbReference type="PANTHER" id="PTHR24559">
    <property type="entry name" value="TRANSPOSON TY3-I GAG-POL POLYPROTEIN"/>
    <property type="match status" value="1"/>
</dbReference>
<dbReference type="Pfam" id="PF17919">
    <property type="entry name" value="RT_RNaseH_2"/>
    <property type="match status" value="1"/>
</dbReference>
<gene>
    <name evidence="5" type="ORF">EPI10_001412</name>
</gene>
<evidence type="ECO:0000259" key="3">
    <source>
        <dbReference type="Pfam" id="PF03732"/>
    </source>
</evidence>
<feature type="domain" description="Retrotransposon gag" evidence="3">
    <location>
        <begin position="100"/>
        <end position="165"/>
    </location>
</feature>
<dbReference type="CDD" id="cd01647">
    <property type="entry name" value="RT_LTR"/>
    <property type="match status" value="1"/>
</dbReference>
<dbReference type="InterPro" id="IPR053134">
    <property type="entry name" value="RNA-dir_DNA_polymerase"/>
</dbReference>
<comment type="caution">
    <text evidence="5">The sequence shown here is derived from an EMBL/GenBank/DDBJ whole genome shotgun (WGS) entry which is preliminary data.</text>
</comment>
<dbReference type="InterPro" id="IPR043502">
    <property type="entry name" value="DNA/RNA_pol_sf"/>
</dbReference>
<dbReference type="InterPro" id="IPR005162">
    <property type="entry name" value="Retrotrans_gag_dom"/>
</dbReference>
<dbReference type="AlphaFoldDB" id="A0A5B6VB61"/>
<organism evidence="5 6">
    <name type="scientific">Gossypium australe</name>
    <dbReference type="NCBI Taxonomy" id="47621"/>
    <lineage>
        <taxon>Eukaryota</taxon>
        <taxon>Viridiplantae</taxon>
        <taxon>Streptophyta</taxon>
        <taxon>Embryophyta</taxon>
        <taxon>Tracheophyta</taxon>
        <taxon>Spermatophyta</taxon>
        <taxon>Magnoliopsida</taxon>
        <taxon>eudicotyledons</taxon>
        <taxon>Gunneridae</taxon>
        <taxon>Pentapetalae</taxon>
        <taxon>rosids</taxon>
        <taxon>malvids</taxon>
        <taxon>Malvales</taxon>
        <taxon>Malvaceae</taxon>
        <taxon>Malvoideae</taxon>
        <taxon>Gossypium</taxon>
    </lineage>
</organism>
<evidence type="ECO:0000313" key="5">
    <source>
        <dbReference type="EMBL" id="KAA3466313.1"/>
    </source>
</evidence>
<dbReference type="Pfam" id="PF00078">
    <property type="entry name" value="RVT_1"/>
    <property type="match status" value="1"/>
</dbReference>
<dbReference type="FunFam" id="3.30.70.270:FF:000020">
    <property type="entry name" value="Transposon Tf2-6 polyprotein-like Protein"/>
    <property type="match status" value="1"/>
</dbReference>
<evidence type="ECO:0000313" key="6">
    <source>
        <dbReference type="Proteomes" id="UP000325315"/>
    </source>
</evidence>
<keyword evidence="6" id="KW-1185">Reference proteome</keyword>